<feature type="non-terminal residue" evidence="8">
    <location>
        <position position="1"/>
    </location>
</feature>
<feature type="transmembrane region" description="Helical" evidence="7">
    <location>
        <begin position="181"/>
        <end position="201"/>
    </location>
</feature>
<feature type="transmembrane region" description="Helical" evidence="7">
    <location>
        <begin position="208"/>
        <end position="226"/>
    </location>
</feature>
<sequence length="446" mass="46095">VGVVAAIDRFFSVQDSGSTIATELRGGLTTFATMAYIVVVNADLLSKAGIPVESAVFATCASSAIGTFLMAWWAGYPFALAPGMGLNAYFVFSVVPAVAAALGPGPPDRAWKVALGLVGWSGGLFLVATWLELRSRVMREIPMTLKLAVSTGIGLFIAFIGMQAAGVVVADARTLVKLGDVHAPSVWIAGAGLLVTAGLWVRRIPGALLIGIVATTALAMMLGHAATPERWVAFPEVSGTTFQWDLRGAFDIRFLDIMIALLFVDFFDTMGTLVGVGVQGGFLDDKGRLPGDNRALSADAAATVVGAALGTAPVTTYVESASGIAAGARTGLANMVVVGGFCGAMFFAPALTAVPSFATAPVLVVVGALMATSLSRIEWEDPSEGIAAFVTALAIPVTFSISDGLAMGVAVYLGSKALGGRSQEISWVMWTLGGIFFLRFLFIPLG</sequence>
<reference evidence="8" key="1">
    <citation type="submission" date="2018-05" db="EMBL/GenBank/DDBJ databases">
        <authorList>
            <person name="Lanie J.A."/>
            <person name="Ng W.-L."/>
            <person name="Kazmierczak K.M."/>
            <person name="Andrzejewski T.M."/>
            <person name="Davidsen T.M."/>
            <person name="Wayne K.J."/>
            <person name="Tettelin H."/>
            <person name="Glass J.I."/>
            <person name="Rusch D."/>
            <person name="Podicherti R."/>
            <person name="Tsui H.-C.T."/>
            <person name="Winkler M.E."/>
        </authorList>
    </citation>
    <scope>NUCLEOTIDE SEQUENCE</scope>
</reference>
<dbReference type="InterPro" id="IPR045018">
    <property type="entry name" value="Azg-like"/>
</dbReference>
<dbReference type="GO" id="GO:0005345">
    <property type="term" value="F:purine nucleobase transmembrane transporter activity"/>
    <property type="evidence" value="ECO:0007669"/>
    <property type="project" value="TreeGrafter"/>
</dbReference>
<comment type="similarity">
    <text evidence="2">Belongs to the nucleobase:cation symporter-2 (NCS2) (TC 2.A.40) family. Azg-like subfamily.</text>
</comment>
<keyword evidence="6 7" id="KW-0472">Membrane</keyword>
<evidence type="ECO:0000256" key="2">
    <source>
        <dbReference type="ARBA" id="ARBA00005697"/>
    </source>
</evidence>
<keyword evidence="3" id="KW-0813">Transport</keyword>
<evidence type="ECO:0000256" key="7">
    <source>
        <dbReference type="SAM" id="Phobius"/>
    </source>
</evidence>
<evidence type="ECO:0000313" key="8">
    <source>
        <dbReference type="EMBL" id="SVA48170.1"/>
    </source>
</evidence>
<feature type="transmembrane region" description="Helical" evidence="7">
    <location>
        <begin position="86"/>
        <end position="104"/>
    </location>
</feature>
<feature type="transmembrane region" description="Helical" evidence="7">
    <location>
        <begin position="357"/>
        <end position="374"/>
    </location>
</feature>
<dbReference type="PANTHER" id="PTHR43337">
    <property type="entry name" value="XANTHINE/URACIL PERMEASE C887.17-RELATED"/>
    <property type="match status" value="1"/>
</dbReference>
<feature type="transmembrane region" description="Helical" evidence="7">
    <location>
        <begin position="425"/>
        <end position="445"/>
    </location>
</feature>
<evidence type="ECO:0000256" key="6">
    <source>
        <dbReference type="ARBA" id="ARBA00023136"/>
    </source>
</evidence>
<dbReference type="GO" id="GO:0012505">
    <property type="term" value="C:endomembrane system"/>
    <property type="evidence" value="ECO:0007669"/>
    <property type="project" value="UniProtKB-SubCell"/>
</dbReference>
<evidence type="ECO:0000256" key="4">
    <source>
        <dbReference type="ARBA" id="ARBA00022692"/>
    </source>
</evidence>
<evidence type="ECO:0000256" key="5">
    <source>
        <dbReference type="ARBA" id="ARBA00022989"/>
    </source>
</evidence>
<feature type="transmembrane region" description="Helical" evidence="7">
    <location>
        <begin position="386"/>
        <end position="413"/>
    </location>
</feature>
<dbReference type="Pfam" id="PF00860">
    <property type="entry name" value="Xan_ur_permease"/>
    <property type="match status" value="1"/>
</dbReference>
<feature type="transmembrane region" description="Helical" evidence="7">
    <location>
        <begin position="257"/>
        <end position="278"/>
    </location>
</feature>
<feature type="transmembrane region" description="Helical" evidence="7">
    <location>
        <begin position="145"/>
        <end position="169"/>
    </location>
</feature>
<protein>
    <recommendedName>
        <fullName evidence="9">Xanthine/uracil/vitamin C permease</fullName>
    </recommendedName>
</protein>
<organism evidence="8">
    <name type="scientific">marine metagenome</name>
    <dbReference type="NCBI Taxonomy" id="408172"/>
    <lineage>
        <taxon>unclassified sequences</taxon>
        <taxon>metagenomes</taxon>
        <taxon>ecological metagenomes</taxon>
    </lineage>
</organism>
<feature type="transmembrane region" description="Helical" evidence="7">
    <location>
        <begin position="55"/>
        <end position="74"/>
    </location>
</feature>
<dbReference type="PANTHER" id="PTHR43337:SF1">
    <property type="entry name" value="XANTHINE_URACIL PERMEASE C887.17-RELATED"/>
    <property type="match status" value="1"/>
</dbReference>
<dbReference type="GO" id="GO:0005886">
    <property type="term" value="C:plasma membrane"/>
    <property type="evidence" value="ECO:0007669"/>
    <property type="project" value="TreeGrafter"/>
</dbReference>
<proteinExistence type="inferred from homology"/>
<comment type="subcellular location">
    <subcellularLocation>
        <location evidence="1">Endomembrane system</location>
        <topology evidence="1">Multi-pass membrane protein</topology>
    </subcellularLocation>
</comment>
<feature type="transmembrane region" description="Helical" evidence="7">
    <location>
        <begin position="110"/>
        <end position="133"/>
    </location>
</feature>
<dbReference type="AlphaFoldDB" id="A0A381W6J1"/>
<feature type="transmembrane region" description="Helical" evidence="7">
    <location>
        <begin position="332"/>
        <end position="351"/>
    </location>
</feature>
<gene>
    <name evidence="8" type="ORF">METZ01_LOCUS101024</name>
</gene>
<evidence type="ECO:0008006" key="9">
    <source>
        <dbReference type="Google" id="ProtNLM"/>
    </source>
</evidence>
<accession>A0A381W6J1</accession>
<keyword evidence="4 7" id="KW-0812">Transmembrane</keyword>
<name>A0A381W6J1_9ZZZZ</name>
<dbReference type="InterPro" id="IPR006043">
    <property type="entry name" value="NCS2"/>
</dbReference>
<evidence type="ECO:0000256" key="3">
    <source>
        <dbReference type="ARBA" id="ARBA00022448"/>
    </source>
</evidence>
<evidence type="ECO:0000256" key="1">
    <source>
        <dbReference type="ARBA" id="ARBA00004127"/>
    </source>
</evidence>
<dbReference type="EMBL" id="UINC01010864">
    <property type="protein sequence ID" value="SVA48170.1"/>
    <property type="molecule type" value="Genomic_DNA"/>
</dbReference>
<keyword evidence="5 7" id="KW-1133">Transmembrane helix</keyword>